<protein>
    <submittedName>
        <fullName evidence="1">Uncharacterized protein</fullName>
    </submittedName>
</protein>
<accession>X1MD17</accession>
<evidence type="ECO:0000313" key="1">
    <source>
        <dbReference type="EMBL" id="GAI12575.1"/>
    </source>
</evidence>
<reference evidence="1" key="1">
    <citation type="journal article" date="2014" name="Front. Microbiol.">
        <title>High frequency of phylogenetically diverse reductive dehalogenase-homologous genes in deep subseafloor sedimentary metagenomes.</title>
        <authorList>
            <person name="Kawai M."/>
            <person name="Futagami T."/>
            <person name="Toyoda A."/>
            <person name="Takaki Y."/>
            <person name="Nishi S."/>
            <person name="Hori S."/>
            <person name="Arai W."/>
            <person name="Tsubouchi T."/>
            <person name="Morono Y."/>
            <person name="Uchiyama I."/>
            <person name="Ito T."/>
            <person name="Fujiyama A."/>
            <person name="Inagaki F."/>
            <person name="Takami H."/>
        </authorList>
    </citation>
    <scope>NUCLEOTIDE SEQUENCE</scope>
    <source>
        <strain evidence="1">Expedition CK06-06</strain>
    </source>
</reference>
<name>X1MD17_9ZZZZ</name>
<dbReference type="AlphaFoldDB" id="X1MD17"/>
<gene>
    <name evidence="1" type="ORF">S06H3_13145</name>
</gene>
<dbReference type="EMBL" id="BARV01006414">
    <property type="protein sequence ID" value="GAI12575.1"/>
    <property type="molecule type" value="Genomic_DNA"/>
</dbReference>
<proteinExistence type="predicted"/>
<organism evidence="1">
    <name type="scientific">marine sediment metagenome</name>
    <dbReference type="NCBI Taxonomy" id="412755"/>
    <lineage>
        <taxon>unclassified sequences</taxon>
        <taxon>metagenomes</taxon>
        <taxon>ecological metagenomes</taxon>
    </lineage>
</organism>
<sequence>MPPRIPKLKLPTRPLEPLREIVRGGRERLEEAGSDIRSIAEEFHGGTPDMTSTTQDTIKAPEIEPQSHTSSPGVSTEETIAYQKRELGKQLLLLQNHLEQGCRIPPTTGEPCDCCSPRHTVTIEALALETYGITGDPIYQDLAKWAEEIERKTTIPEIESGRHNYGEDAVEARKYRKKLLGSESLGALLSPSEHNQIAERATKMVEEEEL</sequence>
<comment type="caution">
    <text evidence="1">The sequence shown here is derived from an EMBL/GenBank/DDBJ whole genome shotgun (WGS) entry which is preliminary data.</text>
</comment>